<feature type="domain" description="Beta-ketoacyl-[acyl-carrier-protein] synthase III C-terminal" evidence="3">
    <location>
        <begin position="93"/>
        <end position="180"/>
    </location>
</feature>
<dbReference type="CDD" id="cd00830">
    <property type="entry name" value="KAS_III"/>
    <property type="match status" value="1"/>
</dbReference>
<keyword evidence="6" id="KW-1185">Reference proteome</keyword>
<dbReference type="Pfam" id="PF08545">
    <property type="entry name" value="ACP_syn_III"/>
    <property type="match status" value="1"/>
</dbReference>
<evidence type="ECO:0000259" key="4">
    <source>
        <dbReference type="Pfam" id="PF08545"/>
    </source>
</evidence>
<feature type="domain" description="Beta-ketoacyl-[acyl-carrier-protein] synthase III N-terminal" evidence="4">
    <location>
        <begin position="1"/>
        <end position="40"/>
    </location>
</feature>
<evidence type="ECO:0000256" key="2">
    <source>
        <dbReference type="ARBA" id="ARBA00023315"/>
    </source>
</evidence>
<proteinExistence type="predicted"/>
<dbReference type="PANTHER" id="PTHR34069">
    <property type="entry name" value="3-OXOACYL-[ACYL-CARRIER-PROTEIN] SYNTHASE 3"/>
    <property type="match status" value="1"/>
</dbReference>
<evidence type="ECO:0000256" key="1">
    <source>
        <dbReference type="ARBA" id="ARBA00022679"/>
    </source>
</evidence>
<organism evidence="5 6">
    <name type="scientific">Simkania negevensis</name>
    <dbReference type="NCBI Taxonomy" id="83561"/>
    <lineage>
        <taxon>Bacteria</taxon>
        <taxon>Pseudomonadati</taxon>
        <taxon>Chlamydiota</taxon>
        <taxon>Chlamydiia</taxon>
        <taxon>Parachlamydiales</taxon>
        <taxon>Simkaniaceae</taxon>
        <taxon>Simkania</taxon>
    </lineage>
</organism>
<dbReference type="Proteomes" id="UP000722121">
    <property type="component" value="Unassembled WGS sequence"/>
</dbReference>
<name>A0ABS3ARU8_9BACT</name>
<comment type="caution">
    <text evidence="5">The sequence shown here is derived from an EMBL/GenBank/DDBJ whole genome shotgun (WGS) entry which is preliminary data.</text>
</comment>
<keyword evidence="1" id="KW-0808">Transferase</keyword>
<dbReference type="EMBL" id="JAFITR010000154">
    <property type="protein sequence ID" value="MBN4067465.1"/>
    <property type="molecule type" value="Genomic_DNA"/>
</dbReference>
<gene>
    <name evidence="5" type="ORF">JYU14_05215</name>
</gene>
<feature type="non-terminal residue" evidence="5">
    <location>
        <position position="1"/>
    </location>
</feature>
<evidence type="ECO:0000313" key="5">
    <source>
        <dbReference type="EMBL" id="MBN4067465.1"/>
    </source>
</evidence>
<dbReference type="Pfam" id="PF08541">
    <property type="entry name" value="ACP_syn_III_C"/>
    <property type="match status" value="1"/>
</dbReference>
<dbReference type="InterPro" id="IPR016039">
    <property type="entry name" value="Thiolase-like"/>
</dbReference>
<dbReference type="InterPro" id="IPR013747">
    <property type="entry name" value="ACP_syn_III_C"/>
</dbReference>
<dbReference type="SUPFAM" id="SSF53901">
    <property type="entry name" value="Thiolase-like"/>
    <property type="match status" value="2"/>
</dbReference>
<dbReference type="PANTHER" id="PTHR34069:SF2">
    <property type="entry name" value="BETA-KETOACYL-[ACYL-CARRIER-PROTEIN] SYNTHASE III"/>
    <property type="match status" value="1"/>
</dbReference>
<accession>A0ABS3ARU8</accession>
<reference evidence="5 6" key="1">
    <citation type="submission" date="2021-02" db="EMBL/GenBank/DDBJ databases">
        <title>Activity-based single-cell genomes from oceanic crustal fluid captures similar information to metagenomic and metatranscriptomic surveys with orders of magnitude less sampling.</title>
        <authorList>
            <person name="D'Angelo T.S."/>
            <person name="Orcutt B.N."/>
        </authorList>
    </citation>
    <scope>NUCLEOTIDE SEQUENCE [LARGE SCALE GENOMIC DNA]</scope>
    <source>
        <strain evidence="5">AH-315-G07</strain>
    </source>
</reference>
<sequence>FVDYEDRETCILFGDGAGAAVISAQGGGFEITSVSIGCDGSGSDLVKLPAGASREPFSLQALDKRRQYIKMNGKAIFKKAVRCMEAAARECLVQANMTQDDISWLIPHQANIRIIEAVANRFDLSMEKVYQTLHKYGNTSASSVVIALEELVKEKDIANGENLLLVAFGGGLTWGASLLKRVAG</sequence>
<dbReference type="InterPro" id="IPR013751">
    <property type="entry name" value="ACP_syn_III_N"/>
</dbReference>
<protein>
    <submittedName>
        <fullName evidence="5">3-oxoacyl-ACP synthase</fullName>
    </submittedName>
</protein>
<evidence type="ECO:0000313" key="6">
    <source>
        <dbReference type="Proteomes" id="UP000722121"/>
    </source>
</evidence>
<evidence type="ECO:0000259" key="3">
    <source>
        <dbReference type="Pfam" id="PF08541"/>
    </source>
</evidence>
<dbReference type="Gene3D" id="3.40.47.10">
    <property type="match status" value="1"/>
</dbReference>
<keyword evidence="2" id="KW-0012">Acyltransferase</keyword>